<evidence type="ECO:0000256" key="3">
    <source>
        <dbReference type="ARBA" id="ARBA00022806"/>
    </source>
</evidence>
<dbReference type="SMART" id="SM00490">
    <property type="entry name" value="HELICc"/>
    <property type="match status" value="1"/>
</dbReference>
<dbReference type="CDD" id="cd00268">
    <property type="entry name" value="DEADc"/>
    <property type="match status" value="1"/>
</dbReference>
<dbReference type="Pfam" id="PF00271">
    <property type="entry name" value="Helicase_C"/>
    <property type="match status" value="1"/>
</dbReference>
<dbReference type="GO" id="GO:0005524">
    <property type="term" value="F:ATP binding"/>
    <property type="evidence" value="ECO:0007669"/>
    <property type="project" value="UniProtKB-KW"/>
</dbReference>
<dbReference type="InterPro" id="IPR001650">
    <property type="entry name" value="Helicase_C-like"/>
</dbReference>
<feature type="compositionally biased region" description="Low complexity" evidence="6">
    <location>
        <begin position="374"/>
        <end position="403"/>
    </location>
</feature>
<dbReference type="STRING" id="33960.TY91_06740"/>
<dbReference type="PATRIC" id="fig|1423733.4.peg.3404"/>
<dbReference type="InterPro" id="IPR011545">
    <property type="entry name" value="DEAD/DEAH_box_helicase_dom"/>
</dbReference>
<sequence>MITEFEKRFEKLGFDKLSPIQTAVYEPIKNGESVLGLAPTGSGKTLGFVVPMLERLAPGMGIQAMIIAPSQELAMQLTNVTRSFAQLVDLKVTALTGGANIKNQLDQLKKHPEIVVGTPGRIQNLADDHKLKMSDLQTVIIDEADDLLDGETLDTVRYIMQSAPSEVQLGFFSATETPILQELEKWFGQPVTRYDVRDIDTTQGEVRHGLLSVSNFKKAGMLSKLATVKQFKGLVFFSHMGSLQQAKSWLIHHHAPVATLTANQRQTDRQKALTDFRLGRVKLLLSTDVAARGLDIAKLPAVVNYELPRSANAYTHRTGRTGRMGEPGQVINLGDDHDFRDLKRMLKDTDYQLVPIYYNAHRLTTEPCVSESSAVQSETSASSKTTTSTSTEQATQSQASATEKTAHSAASAKPRQNPVATPKRHKKNKHSKRKGMRHKRQD</sequence>
<feature type="domain" description="Helicase ATP-binding" evidence="7">
    <location>
        <begin position="25"/>
        <end position="194"/>
    </location>
</feature>
<dbReference type="InterPro" id="IPR044742">
    <property type="entry name" value="DEAD/DEAH_RhlB"/>
</dbReference>
<dbReference type="PANTHER" id="PTHR47959">
    <property type="entry name" value="ATP-DEPENDENT RNA HELICASE RHLE-RELATED"/>
    <property type="match status" value="1"/>
</dbReference>
<dbReference type="InterPro" id="IPR050079">
    <property type="entry name" value="DEAD_box_RNA_helicase"/>
</dbReference>
<proteinExistence type="inferred from homology"/>
<keyword evidence="3 9" id="KW-0347">Helicase</keyword>
<evidence type="ECO:0000256" key="1">
    <source>
        <dbReference type="ARBA" id="ARBA00022741"/>
    </source>
</evidence>
<dbReference type="PROSITE" id="PS51194">
    <property type="entry name" value="HELICASE_CTER"/>
    <property type="match status" value="1"/>
</dbReference>
<evidence type="ECO:0000259" key="8">
    <source>
        <dbReference type="PROSITE" id="PS51194"/>
    </source>
</evidence>
<comment type="caution">
    <text evidence="9">The sequence shown here is derived from an EMBL/GenBank/DDBJ whole genome shotgun (WGS) entry which is preliminary data.</text>
</comment>
<evidence type="ECO:0000259" key="7">
    <source>
        <dbReference type="PROSITE" id="PS51192"/>
    </source>
</evidence>
<dbReference type="Gene3D" id="3.40.50.300">
    <property type="entry name" value="P-loop containing nucleotide triphosphate hydrolases"/>
    <property type="match status" value="2"/>
</dbReference>
<evidence type="ECO:0000256" key="4">
    <source>
        <dbReference type="ARBA" id="ARBA00022840"/>
    </source>
</evidence>
<evidence type="ECO:0000256" key="2">
    <source>
        <dbReference type="ARBA" id="ARBA00022801"/>
    </source>
</evidence>
<feature type="compositionally biased region" description="Basic residues" evidence="6">
    <location>
        <begin position="422"/>
        <end position="442"/>
    </location>
</feature>
<feature type="region of interest" description="Disordered" evidence="6">
    <location>
        <begin position="374"/>
        <end position="442"/>
    </location>
</feature>
<dbReference type="RefSeq" id="WP_056997138.1">
    <property type="nucleotide sequence ID" value="NZ_AYYR01000074.1"/>
</dbReference>
<dbReference type="PANTHER" id="PTHR47959:SF1">
    <property type="entry name" value="ATP-DEPENDENT RNA HELICASE DBPA"/>
    <property type="match status" value="1"/>
</dbReference>
<dbReference type="GO" id="GO:0016787">
    <property type="term" value="F:hydrolase activity"/>
    <property type="evidence" value="ECO:0007669"/>
    <property type="project" value="UniProtKB-KW"/>
</dbReference>
<dbReference type="InterPro" id="IPR014001">
    <property type="entry name" value="Helicase_ATP-bd"/>
</dbReference>
<reference evidence="9 10" key="1">
    <citation type="journal article" date="2015" name="Genome Announc.">
        <title>Expanding the biotechnology potential of lactobacilli through comparative genomics of 213 strains and associated genera.</title>
        <authorList>
            <person name="Sun Z."/>
            <person name="Harris H.M."/>
            <person name="McCann A."/>
            <person name="Guo C."/>
            <person name="Argimon S."/>
            <person name="Zhang W."/>
            <person name="Yang X."/>
            <person name="Jeffery I.B."/>
            <person name="Cooney J.C."/>
            <person name="Kagawa T.F."/>
            <person name="Liu W."/>
            <person name="Song Y."/>
            <person name="Salvetti E."/>
            <person name="Wrobel A."/>
            <person name="Rasinkangas P."/>
            <person name="Parkhill J."/>
            <person name="Rea M.C."/>
            <person name="O'Sullivan O."/>
            <person name="Ritari J."/>
            <person name="Douillard F.P."/>
            <person name="Paul Ross R."/>
            <person name="Yang R."/>
            <person name="Briner A.E."/>
            <person name="Felis G.E."/>
            <person name="de Vos W.M."/>
            <person name="Barrangou R."/>
            <person name="Klaenhammer T.R."/>
            <person name="Caufield P.W."/>
            <person name="Cui Y."/>
            <person name="Zhang H."/>
            <person name="O'Toole P.W."/>
        </authorList>
    </citation>
    <scope>NUCLEOTIDE SEQUENCE [LARGE SCALE GENOMIC DNA]</scope>
    <source>
        <strain evidence="9 10">DSM 20515</strain>
    </source>
</reference>
<dbReference type="GO" id="GO:0005829">
    <property type="term" value="C:cytosol"/>
    <property type="evidence" value="ECO:0007669"/>
    <property type="project" value="TreeGrafter"/>
</dbReference>
<accession>A0A0R2BEL6</accession>
<name>A0A0R2BEL6_SECCO</name>
<dbReference type="GO" id="GO:0003676">
    <property type="term" value="F:nucleic acid binding"/>
    <property type="evidence" value="ECO:0007669"/>
    <property type="project" value="InterPro"/>
</dbReference>
<dbReference type="SMART" id="SM00487">
    <property type="entry name" value="DEXDc"/>
    <property type="match status" value="1"/>
</dbReference>
<evidence type="ECO:0000256" key="6">
    <source>
        <dbReference type="SAM" id="MobiDB-lite"/>
    </source>
</evidence>
<keyword evidence="1" id="KW-0547">Nucleotide-binding</keyword>
<keyword evidence="2" id="KW-0378">Hydrolase</keyword>
<keyword evidence="4" id="KW-0067">ATP-binding</keyword>
<dbReference type="PROSITE" id="PS51192">
    <property type="entry name" value="HELICASE_ATP_BIND_1"/>
    <property type="match status" value="1"/>
</dbReference>
<evidence type="ECO:0000313" key="9">
    <source>
        <dbReference type="EMBL" id="KRM74614.1"/>
    </source>
</evidence>
<dbReference type="SUPFAM" id="SSF52540">
    <property type="entry name" value="P-loop containing nucleoside triphosphate hydrolases"/>
    <property type="match status" value="1"/>
</dbReference>
<comment type="similarity">
    <text evidence="5">Belongs to the DEAD box helicase family.</text>
</comment>
<evidence type="ECO:0000313" key="10">
    <source>
        <dbReference type="Proteomes" id="UP000051845"/>
    </source>
</evidence>
<dbReference type="EMBL" id="AYYR01000074">
    <property type="protein sequence ID" value="KRM74614.1"/>
    <property type="molecule type" value="Genomic_DNA"/>
</dbReference>
<organism evidence="9 10">
    <name type="scientific">Secundilactobacillus collinoides DSM 20515 = JCM 1123</name>
    <dbReference type="NCBI Taxonomy" id="1423733"/>
    <lineage>
        <taxon>Bacteria</taxon>
        <taxon>Bacillati</taxon>
        <taxon>Bacillota</taxon>
        <taxon>Bacilli</taxon>
        <taxon>Lactobacillales</taxon>
        <taxon>Lactobacillaceae</taxon>
        <taxon>Secundilactobacillus</taxon>
    </lineage>
</organism>
<dbReference type="CDD" id="cd18787">
    <property type="entry name" value="SF2_C_DEAD"/>
    <property type="match status" value="1"/>
</dbReference>
<dbReference type="GO" id="GO:0003724">
    <property type="term" value="F:RNA helicase activity"/>
    <property type="evidence" value="ECO:0007669"/>
    <property type="project" value="TreeGrafter"/>
</dbReference>
<protein>
    <submittedName>
        <fullName evidence="9">Superfamily II DNA RNA helicase</fullName>
    </submittedName>
</protein>
<evidence type="ECO:0000256" key="5">
    <source>
        <dbReference type="ARBA" id="ARBA00038437"/>
    </source>
</evidence>
<dbReference type="InterPro" id="IPR027417">
    <property type="entry name" value="P-loop_NTPase"/>
</dbReference>
<feature type="domain" description="Helicase C-terminal" evidence="8">
    <location>
        <begin position="220"/>
        <end position="364"/>
    </location>
</feature>
<dbReference type="Pfam" id="PF00270">
    <property type="entry name" value="DEAD"/>
    <property type="match status" value="1"/>
</dbReference>
<dbReference type="Proteomes" id="UP000051845">
    <property type="component" value="Unassembled WGS sequence"/>
</dbReference>
<dbReference type="AlphaFoldDB" id="A0A0R2BEL6"/>
<gene>
    <name evidence="9" type="ORF">FC82_GL003275</name>
</gene>